<evidence type="ECO:0000313" key="2">
    <source>
        <dbReference type="Proteomes" id="UP000077881"/>
    </source>
</evidence>
<proteinExistence type="predicted"/>
<evidence type="ECO:0000313" key="1">
    <source>
        <dbReference type="EMBL" id="OAK72670.1"/>
    </source>
</evidence>
<reference evidence="1 2" key="1">
    <citation type="submission" date="2015-05" db="EMBL/GenBank/DDBJ databases">
        <title>Comparison of genome.</title>
        <authorList>
            <person name="Zheng Z."/>
            <person name="Sun M."/>
        </authorList>
    </citation>
    <scope>NUCLEOTIDE SEQUENCE [LARGE SCALE GENOMIC DNA]</scope>
    <source>
        <strain evidence="1 2">G25-74</strain>
    </source>
</reference>
<dbReference type="EMBL" id="LDJR01000034">
    <property type="protein sequence ID" value="OAK72670.1"/>
    <property type="molecule type" value="Genomic_DNA"/>
</dbReference>
<dbReference type="AlphaFoldDB" id="A0A177ZZC0"/>
<organism evidence="1 2">
    <name type="scientific">Lederbergia galactosidilytica</name>
    <dbReference type="NCBI Taxonomy" id="217031"/>
    <lineage>
        <taxon>Bacteria</taxon>
        <taxon>Bacillati</taxon>
        <taxon>Bacillota</taxon>
        <taxon>Bacilli</taxon>
        <taxon>Bacillales</taxon>
        <taxon>Bacillaceae</taxon>
        <taxon>Lederbergia</taxon>
    </lineage>
</organism>
<dbReference type="OrthoDB" id="2943096at2"/>
<accession>A0A177ZZC0</accession>
<dbReference type="RefSeq" id="WP_064467887.1">
    <property type="nucleotide sequence ID" value="NZ_LDJR01000034.1"/>
</dbReference>
<name>A0A177ZZC0_9BACI</name>
<keyword evidence="2" id="KW-1185">Reference proteome</keyword>
<gene>
    <name evidence="1" type="ORF">ABB05_07375</name>
</gene>
<dbReference type="Proteomes" id="UP000077881">
    <property type="component" value="Unassembled WGS sequence"/>
</dbReference>
<dbReference type="PATRIC" id="fig|217031.6.peg.1592"/>
<comment type="caution">
    <text evidence="1">The sequence shown here is derived from an EMBL/GenBank/DDBJ whole genome shotgun (WGS) entry which is preliminary data.</text>
</comment>
<sequence>MNRSLKEQLKVWKQDHAAINRHKQKKRKRRKEHFTDSELRSLMGMDRPIYGRGKGGAIRQK</sequence>
<protein>
    <recommendedName>
        <fullName evidence="3">Phage protein</fullName>
    </recommendedName>
</protein>
<dbReference type="STRING" id="217031.ABB05_07375"/>
<evidence type="ECO:0008006" key="3">
    <source>
        <dbReference type="Google" id="ProtNLM"/>
    </source>
</evidence>